<sequence length="116" mass="12943">MTQQFKFGDRVKYRATDFLFIHDKGDGRAHVVSETGVSGAVLISDLTLISHPDTVRLDWLAKNDCSLTERLCDEDKDLLDTPFAVIQIQENHCEVLAAASNIHDAIDAAMKQERGK</sequence>
<dbReference type="EMBL" id="BK015751">
    <property type="protein sequence ID" value="DAE23330.1"/>
    <property type="molecule type" value="Genomic_DNA"/>
</dbReference>
<protein>
    <submittedName>
        <fullName evidence="1">Uncharacterized protein</fullName>
    </submittedName>
</protein>
<accession>A0A8S5QWH5</accession>
<organism evidence="1">
    <name type="scientific">Myoviridae sp. ctTK08</name>
    <dbReference type="NCBI Taxonomy" id="2826656"/>
    <lineage>
        <taxon>Viruses</taxon>
        <taxon>Duplodnaviria</taxon>
        <taxon>Heunggongvirae</taxon>
        <taxon>Uroviricota</taxon>
        <taxon>Caudoviricetes</taxon>
    </lineage>
</organism>
<name>A0A8S5QWH5_9CAUD</name>
<evidence type="ECO:0000313" key="1">
    <source>
        <dbReference type="EMBL" id="DAE23330.1"/>
    </source>
</evidence>
<reference evidence="1" key="1">
    <citation type="journal article" date="2021" name="Proc. Natl. Acad. Sci. U.S.A.">
        <title>A Catalog of Tens of Thousands of Viruses from Human Metagenomes Reveals Hidden Associations with Chronic Diseases.</title>
        <authorList>
            <person name="Tisza M.J."/>
            <person name="Buck C.B."/>
        </authorList>
    </citation>
    <scope>NUCLEOTIDE SEQUENCE</scope>
    <source>
        <strain evidence="1">CtTK08</strain>
    </source>
</reference>
<proteinExistence type="predicted"/>